<dbReference type="GO" id="GO:0019632">
    <property type="term" value="P:shikimate metabolic process"/>
    <property type="evidence" value="ECO:0007669"/>
    <property type="project" value="TreeGrafter"/>
</dbReference>
<dbReference type="GO" id="GO:0009073">
    <property type="term" value="P:aromatic amino acid family biosynthetic process"/>
    <property type="evidence" value="ECO:0007669"/>
    <property type="project" value="UniProtKB-KW"/>
</dbReference>
<sequence length="253" mass="28986">MSTRSLFLIGNNISHSLSYKIYGYLFKKYDINMIYSNIDINPLGAKSFLSILPCIQNITGLNATYPYKQLLLEYGEADNITNEIGGANILYYSSDKIKVDNTDGPGIVNFVKRYKIKTNRIAILGTGITARAFSYNLLKRCDLIDVYSREPNKVNNKSFFSEKGIVIKDYNELCTVYYDIIFNVTPVSFEALDLKETINCGKLFDVNYNCLNYDYFNGIYLLIEQALINFRIWTGIDADCEYKQLFELLTGEN</sequence>
<dbReference type="InterPro" id="IPR036291">
    <property type="entry name" value="NAD(P)-bd_dom_sf"/>
</dbReference>
<evidence type="ECO:0000259" key="3">
    <source>
        <dbReference type="Pfam" id="PF08501"/>
    </source>
</evidence>
<gene>
    <name evidence="4" type="ORF">C0601_03080</name>
</gene>
<dbReference type="AlphaFoldDB" id="A0A2N5ZJX5"/>
<dbReference type="Pfam" id="PF08501">
    <property type="entry name" value="Shikimate_dh_N"/>
    <property type="match status" value="1"/>
</dbReference>
<comment type="caution">
    <text evidence="4">The sequence shown here is derived from an EMBL/GenBank/DDBJ whole genome shotgun (WGS) entry which is preliminary data.</text>
</comment>
<dbReference type="SUPFAM" id="SSF51735">
    <property type="entry name" value="NAD(P)-binding Rossmann-fold domains"/>
    <property type="match status" value="1"/>
</dbReference>
<dbReference type="EMBL" id="PKTG01000043">
    <property type="protein sequence ID" value="PLX19008.1"/>
    <property type="molecule type" value="Genomic_DNA"/>
</dbReference>
<evidence type="ECO:0000256" key="2">
    <source>
        <dbReference type="ARBA" id="ARBA00023141"/>
    </source>
</evidence>
<dbReference type="SUPFAM" id="SSF53223">
    <property type="entry name" value="Aminoacid dehydrogenase-like, N-terminal domain"/>
    <property type="match status" value="1"/>
</dbReference>
<dbReference type="GO" id="GO:0004764">
    <property type="term" value="F:shikimate 3-dehydrogenase (NADP+) activity"/>
    <property type="evidence" value="ECO:0007669"/>
    <property type="project" value="InterPro"/>
</dbReference>
<keyword evidence="2" id="KW-0057">Aromatic amino acid biosynthesis</keyword>
<dbReference type="PANTHER" id="PTHR21089:SF1">
    <property type="entry name" value="BIFUNCTIONAL 3-DEHYDROQUINATE DEHYDRATASE_SHIKIMATE DEHYDROGENASE, CHLOROPLASTIC"/>
    <property type="match status" value="1"/>
</dbReference>
<dbReference type="InterPro" id="IPR022893">
    <property type="entry name" value="Shikimate_DH_fam"/>
</dbReference>
<dbReference type="InterPro" id="IPR046346">
    <property type="entry name" value="Aminoacid_DH-like_N_sf"/>
</dbReference>
<dbReference type="Gene3D" id="3.40.50.720">
    <property type="entry name" value="NAD(P)-binding Rossmann-like Domain"/>
    <property type="match status" value="1"/>
</dbReference>
<evidence type="ECO:0000313" key="4">
    <source>
        <dbReference type="EMBL" id="PLX19008.1"/>
    </source>
</evidence>
<dbReference type="GO" id="GO:0009423">
    <property type="term" value="P:chorismate biosynthetic process"/>
    <property type="evidence" value="ECO:0007669"/>
    <property type="project" value="TreeGrafter"/>
</dbReference>
<dbReference type="Gene3D" id="3.40.50.10860">
    <property type="entry name" value="Leucine Dehydrogenase, chain A, domain 1"/>
    <property type="match status" value="1"/>
</dbReference>
<name>A0A2N5ZJX5_MUIH1</name>
<dbReference type="PANTHER" id="PTHR21089">
    <property type="entry name" value="SHIKIMATE DEHYDROGENASE"/>
    <property type="match status" value="1"/>
</dbReference>
<proteinExistence type="predicted"/>
<evidence type="ECO:0000256" key="1">
    <source>
        <dbReference type="ARBA" id="ARBA00004871"/>
    </source>
</evidence>
<reference evidence="4 5" key="1">
    <citation type="submission" date="2017-11" db="EMBL/GenBank/DDBJ databases">
        <title>Genome-resolved metagenomics identifies genetic mobility, metabolic interactions, and unexpected diversity in perchlorate-reducing communities.</title>
        <authorList>
            <person name="Barnum T.P."/>
            <person name="Figueroa I.A."/>
            <person name="Carlstrom C.I."/>
            <person name="Lucas L.N."/>
            <person name="Engelbrektson A.L."/>
            <person name="Coates J.D."/>
        </authorList>
    </citation>
    <scope>NUCLEOTIDE SEQUENCE [LARGE SCALE GENOMIC DNA]</scope>
    <source>
        <strain evidence="4">BM706</strain>
    </source>
</reference>
<protein>
    <recommendedName>
        <fullName evidence="3">Shikimate dehydrogenase substrate binding N-terminal domain-containing protein</fullName>
    </recommendedName>
</protein>
<comment type="pathway">
    <text evidence="1">Metabolic intermediate biosynthesis; chorismate biosynthesis; chorismate from D-erythrose 4-phosphate and phosphoenolpyruvate: step 4/7.</text>
</comment>
<dbReference type="Proteomes" id="UP000234857">
    <property type="component" value="Unassembled WGS sequence"/>
</dbReference>
<accession>A0A2N5ZJX5</accession>
<evidence type="ECO:0000313" key="5">
    <source>
        <dbReference type="Proteomes" id="UP000234857"/>
    </source>
</evidence>
<organism evidence="4 5">
    <name type="scientific">Muiribacterium halophilum</name>
    <dbReference type="NCBI Taxonomy" id="2053465"/>
    <lineage>
        <taxon>Bacteria</taxon>
        <taxon>Candidatus Muiribacteriota</taxon>
        <taxon>Candidatus Muiribacteriia</taxon>
        <taxon>Candidatus Muiribacteriales</taxon>
        <taxon>Candidatus Muiribacteriaceae</taxon>
        <taxon>Candidatus Muiribacterium</taxon>
    </lineage>
</organism>
<feature type="domain" description="Shikimate dehydrogenase substrate binding N-terminal" evidence="3">
    <location>
        <begin position="8"/>
        <end position="89"/>
    </location>
</feature>
<keyword evidence="2" id="KW-0028">Amino-acid biosynthesis</keyword>
<dbReference type="InterPro" id="IPR013708">
    <property type="entry name" value="Shikimate_DH-bd_N"/>
</dbReference>